<feature type="compositionally biased region" description="Acidic residues" evidence="8">
    <location>
        <begin position="431"/>
        <end position="446"/>
    </location>
</feature>
<keyword evidence="2" id="KW-0964">Secreted</keyword>
<sequence length="446" mass="49669">MKSTPPKSSLWKILCAILAVAVVVLGLRKPKTEIVEKTVEVPVVKEVVKVVEKTVEVEKPPVRPPVMGISRDADLTETSKGFTFRSQVKLENGGLATEERKQKSSYMADYVLTVRVPRAAATLEELEKGSPGLGSLFPGLVPLVEKASVSDFFEKLYSNKTDRLKSDAAKLGGLLTSHNFFDCQTMLNLTAENGRRVFLMQGDMDVVSDGSDGDRLPTMPDEIVNSSYYQPTTSYGWAKVGDTPNPLIKGYEKRLVVARKELADPNVAKERKDWVRSRIRTVLEPGLEEMKRRSFLIADYDPFIVIPMNIILDRRDKYGPKVGDYAVVVHEGIVYPAIVGDAGPTFKVGEASLRMARQINPKASPYWRPVSDLTVTYLCFPGTAKKPHRAPDYEDWRVNCESLLGEIGGLREGVELFRWENTLPPLPGSEIESEEPEEEDPAEENP</sequence>
<evidence type="ECO:0000256" key="4">
    <source>
        <dbReference type="ARBA" id="ARBA00022801"/>
    </source>
</evidence>
<dbReference type="InterPro" id="IPR009939">
    <property type="entry name" value="Chitosanase_fungal"/>
</dbReference>
<keyword evidence="3" id="KW-0732">Signal</keyword>
<reference evidence="9" key="1">
    <citation type="journal article" date="2014" name="Int. J. Syst. Evol. Microbiol.">
        <title>Complete genome sequence of Corynebacterium casei LMG S-19264T (=DSM 44701T), isolated from a smear-ripened cheese.</title>
        <authorList>
            <consortium name="US DOE Joint Genome Institute (JGI-PGF)"/>
            <person name="Walter F."/>
            <person name="Albersmeier A."/>
            <person name="Kalinowski J."/>
            <person name="Ruckert C."/>
        </authorList>
    </citation>
    <scope>NUCLEOTIDE SEQUENCE</scope>
    <source>
        <strain evidence="9">KCTC 12988</strain>
    </source>
</reference>
<evidence type="ECO:0000256" key="5">
    <source>
        <dbReference type="ARBA" id="ARBA00023277"/>
    </source>
</evidence>
<evidence type="ECO:0000256" key="7">
    <source>
        <dbReference type="ARBA" id="ARBA00023326"/>
    </source>
</evidence>
<comment type="caution">
    <text evidence="9">The sequence shown here is derived from an EMBL/GenBank/DDBJ whole genome shotgun (WGS) entry which is preliminary data.</text>
</comment>
<evidence type="ECO:0000256" key="2">
    <source>
        <dbReference type="ARBA" id="ARBA00022525"/>
    </source>
</evidence>
<name>A0A918WE66_9BACT</name>
<evidence type="ECO:0000313" key="10">
    <source>
        <dbReference type="Proteomes" id="UP000644507"/>
    </source>
</evidence>
<evidence type="ECO:0000256" key="6">
    <source>
        <dbReference type="ARBA" id="ARBA00023295"/>
    </source>
</evidence>
<evidence type="ECO:0000256" key="1">
    <source>
        <dbReference type="ARBA" id="ARBA00004613"/>
    </source>
</evidence>
<reference evidence="9" key="2">
    <citation type="submission" date="2020-09" db="EMBL/GenBank/DDBJ databases">
        <authorList>
            <person name="Sun Q."/>
            <person name="Kim S."/>
        </authorList>
    </citation>
    <scope>NUCLEOTIDE SEQUENCE</scope>
    <source>
        <strain evidence="9">KCTC 12988</strain>
    </source>
</reference>
<keyword evidence="7" id="KW-0624">Polysaccharide degradation</keyword>
<dbReference type="GO" id="GO:0005576">
    <property type="term" value="C:extracellular region"/>
    <property type="evidence" value="ECO:0007669"/>
    <property type="project" value="UniProtKB-SubCell"/>
</dbReference>
<evidence type="ECO:0000256" key="3">
    <source>
        <dbReference type="ARBA" id="ARBA00022729"/>
    </source>
</evidence>
<dbReference type="Proteomes" id="UP000644507">
    <property type="component" value="Unassembled WGS sequence"/>
</dbReference>
<keyword evidence="6" id="KW-0326">Glycosidase</keyword>
<comment type="subcellular location">
    <subcellularLocation>
        <location evidence="1">Secreted</location>
    </subcellularLocation>
</comment>
<dbReference type="RefSeq" id="WP_189567100.1">
    <property type="nucleotide sequence ID" value="NZ_BMXI01000002.1"/>
</dbReference>
<dbReference type="Pfam" id="PF07335">
    <property type="entry name" value="Glyco_hydro_75"/>
    <property type="match status" value="1"/>
</dbReference>
<evidence type="ECO:0000256" key="8">
    <source>
        <dbReference type="SAM" id="MobiDB-lite"/>
    </source>
</evidence>
<dbReference type="EMBL" id="BMXI01000002">
    <property type="protein sequence ID" value="GHC43156.1"/>
    <property type="molecule type" value="Genomic_DNA"/>
</dbReference>
<gene>
    <name evidence="9" type="ORF">GCM10007100_05280</name>
</gene>
<evidence type="ECO:0000313" key="9">
    <source>
        <dbReference type="EMBL" id="GHC43156.1"/>
    </source>
</evidence>
<dbReference type="GO" id="GO:0000272">
    <property type="term" value="P:polysaccharide catabolic process"/>
    <property type="evidence" value="ECO:0007669"/>
    <property type="project" value="UniProtKB-KW"/>
</dbReference>
<accession>A0A918WE66</accession>
<organism evidence="9 10">
    <name type="scientific">Roseibacillus persicicus</name>
    <dbReference type="NCBI Taxonomy" id="454148"/>
    <lineage>
        <taxon>Bacteria</taxon>
        <taxon>Pseudomonadati</taxon>
        <taxon>Verrucomicrobiota</taxon>
        <taxon>Verrucomicrobiia</taxon>
        <taxon>Verrucomicrobiales</taxon>
        <taxon>Verrucomicrobiaceae</taxon>
        <taxon>Roseibacillus</taxon>
    </lineage>
</organism>
<evidence type="ECO:0008006" key="11">
    <source>
        <dbReference type="Google" id="ProtNLM"/>
    </source>
</evidence>
<dbReference type="GO" id="GO:0016977">
    <property type="term" value="F:chitosanase activity"/>
    <property type="evidence" value="ECO:0007669"/>
    <property type="project" value="InterPro"/>
</dbReference>
<dbReference type="AlphaFoldDB" id="A0A918WE66"/>
<keyword evidence="10" id="KW-1185">Reference proteome</keyword>
<keyword evidence="4" id="KW-0378">Hydrolase</keyword>
<feature type="region of interest" description="Disordered" evidence="8">
    <location>
        <begin position="422"/>
        <end position="446"/>
    </location>
</feature>
<protein>
    <recommendedName>
        <fullName evidence="11">Chitosanase of glycosyl hydrolase group 75</fullName>
    </recommendedName>
</protein>
<keyword evidence="5" id="KW-0119">Carbohydrate metabolism</keyword>
<proteinExistence type="predicted"/>